<accession>A0AC55DUB6</accession>
<proteinExistence type="predicted"/>
<name>A0AC55DUB6_ECHTE</name>
<keyword evidence="1" id="KW-1185">Reference proteome</keyword>
<evidence type="ECO:0000313" key="2">
    <source>
        <dbReference type="RefSeq" id="XP_045155342.1"/>
    </source>
</evidence>
<reference evidence="2" key="1">
    <citation type="submission" date="2025-08" db="UniProtKB">
        <authorList>
            <consortium name="RefSeq"/>
        </authorList>
    </citation>
    <scope>IDENTIFICATION</scope>
</reference>
<organism evidence="1 2">
    <name type="scientific">Echinops telfairi</name>
    <name type="common">Lesser hedgehog tenrec</name>
    <dbReference type="NCBI Taxonomy" id="9371"/>
    <lineage>
        <taxon>Eukaryota</taxon>
        <taxon>Metazoa</taxon>
        <taxon>Chordata</taxon>
        <taxon>Craniata</taxon>
        <taxon>Vertebrata</taxon>
        <taxon>Euteleostomi</taxon>
        <taxon>Mammalia</taxon>
        <taxon>Eutheria</taxon>
        <taxon>Afrotheria</taxon>
        <taxon>Tenrecidae</taxon>
        <taxon>Tenrecinae</taxon>
        <taxon>Echinops</taxon>
    </lineage>
</organism>
<protein>
    <submittedName>
        <fullName evidence="2">Protein EVI2A isoform X1</fullName>
    </submittedName>
</protein>
<dbReference type="RefSeq" id="XP_045155342.1">
    <property type="nucleotide sequence ID" value="XM_045299407.1"/>
</dbReference>
<evidence type="ECO:0000313" key="1">
    <source>
        <dbReference type="Proteomes" id="UP000694863"/>
    </source>
</evidence>
<sequence length="274" mass="29875">MVLKNRTNQAASEHVAFTSCSNYLLSLTGMELTEQCLHLAFLLTFLPLAVETKANHTHLWLNHTVGDPAIQNKAGENTTTNPPAPDGGDQGNSTSQPERATTSPITSSTPKSEQELYTPVVVRKSSAAVQNIENTSKSHSGIFKEDACDENNHKMAMLICFIIIAVLFLICTLLFLSTVILANKVSTLRRAKQTGKRQPRSNGDFLASSGLWPADSDTWKRAEQLTGPNLMMQSTGGLTATRERKDGGGTEKHSLANRCLNEENHQGSARKILE</sequence>
<gene>
    <name evidence="2" type="primary">EVI2A</name>
</gene>
<dbReference type="Proteomes" id="UP000694863">
    <property type="component" value="Unplaced"/>
</dbReference>